<protein>
    <submittedName>
        <fullName evidence="1">Uncharacterized protein</fullName>
    </submittedName>
</protein>
<reference evidence="1" key="2">
    <citation type="journal article" date="2015" name="Data Brief">
        <title>Shoot transcriptome of the giant reed, Arundo donax.</title>
        <authorList>
            <person name="Barrero R.A."/>
            <person name="Guerrero F.D."/>
            <person name="Moolhuijzen P."/>
            <person name="Goolsby J.A."/>
            <person name="Tidwell J."/>
            <person name="Bellgard S.E."/>
            <person name="Bellgard M.I."/>
        </authorList>
    </citation>
    <scope>NUCLEOTIDE SEQUENCE</scope>
    <source>
        <tissue evidence="1">Shoot tissue taken approximately 20 cm above the soil surface</tissue>
    </source>
</reference>
<sequence>MATGGTGGPGPLGFGEGCGRFPGWGIL</sequence>
<reference evidence="1" key="1">
    <citation type="submission" date="2014-09" db="EMBL/GenBank/DDBJ databases">
        <authorList>
            <person name="Magalhaes I.L.F."/>
            <person name="Oliveira U."/>
            <person name="Santos F.R."/>
            <person name="Vidigal T.H.D.A."/>
            <person name="Brescovit A.D."/>
            <person name="Santos A.J."/>
        </authorList>
    </citation>
    <scope>NUCLEOTIDE SEQUENCE</scope>
    <source>
        <tissue evidence="1">Shoot tissue taken approximately 20 cm above the soil surface</tissue>
    </source>
</reference>
<proteinExistence type="predicted"/>
<dbReference type="EMBL" id="GBRH01224914">
    <property type="protein sequence ID" value="JAD72981.1"/>
    <property type="molecule type" value="Transcribed_RNA"/>
</dbReference>
<evidence type="ECO:0000313" key="1">
    <source>
        <dbReference type="EMBL" id="JAD72981.1"/>
    </source>
</evidence>
<accession>A0A0A9CBN1</accession>
<name>A0A0A9CBN1_ARUDO</name>
<dbReference type="AlphaFoldDB" id="A0A0A9CBN1"/>
<organism evidence="1">
    <name type="scientific">Arundo donax</name>
    <name type="common">Giant reed</name>
    <name type="synonym">Donax arundinaceus</name>
    <dbReference type="NCBI Taxonomy" id="35708"/>
    <lineage>
        <taxon>Eukaryota</taxon>
        <taxon>Viridiplantae</taxon>
        <taxon>Streptophyta</taxon>
        <taxon>Embryophyta</taxon>
        <taxon>Tracheophyta</taxon>
        <taxon>Spermatophyta</taxon>
        <taxon>Magnoliopsida</taxon>
        <taxon>Liliopsida</taxon>
        <taxon>Poales</taxon>
        <taxon>Poaceae</taxon>
        <taxon>PACMAD clade</taxon>
        <taxon>Arundinoideae</taxon>
        <taxon>Arundineae</taxon>
        <taxon>Arundo</taxon>
    </lineage>
</organism>